<accession>A0ABS6XEY3</accession>
<feature type="domain" description="HTH araC/xylS-type" evidence="4">
    <location>
        <begin position="183"/>
        <end position="281"/>
    </location>
</feature>
<dbReference type="PANTHER" id="PTHR43280:SF32">
    <property type="entry name" value="TRANSCRIPTIONAL REGULATORY PROTEIN"/>
    <property type="match status" value="1"/>
</dbReference>
<dbReference type="PRINTS" id="PR00032">
    <property type="entry name" value="HTHARAC"/>
</dbReference>
<keyword evidence="2" id="KW-0238">DNA-binding</keyword>
<dbReference type="InterPro" id="IPR009057">
    <property type="entry name" value="Homeodomain-like_sf"/>
</dbReference>
<evidence type="ECO:0000313" key="5">
    <source>
        <dbReference type="EMBL" id="MBW3366467.1"/>
    </source>
</evidence>
<dbReference type="Pfam" id="PF12833">
    <property type="entry name" value="HTH_18"/>
    <property type="match status" value="1"/>
</dbReference>
<dbReference type="PROSITE" id="PS01124">
    <property type="entry name" value="HTH_ARAC_FAMILY_2"/>
    <property type="match status" value="1"/>
</dbReference>
<evidence type="ECO:0000256" key="1">
    <source>
        <dbReference type="ARBA" id="ARBA00023015"/>
    </source>
</evidence>
<evidence type="ECO:0000256" key="3">
    <source>
        <dbReference type="ARBA" id="ARBA00023163"/>
    </source>
</evidence>
<dbReference type="Pfam" id="PF02311">
    <property type="entry name" value="AraC_binding"/>
    <property type="match status" value="1"/>
</dbReference>
<dbReference type="SMART" id="SM00342">
    <property type="entry name" value="HTH_ARAC"/>
    <property type="match status" value="1"/>
</dbReference>
<protein>
    <submittedName>
        <fullName evidence="5">AraC family transcriptional regulator</fullName>
    </submittedName>
</protein>
<proteinExistence type="predicted"/>
<name>A0ABS6XEY3_9BACT</name>
<keyword evidence="3" id="KW-0804">Transcription</keyword>
<gene>
    <name evidence="5" type="ORF">KYK27_15495</name>
</gene>
<evidence type="ECO:0000259" key="4">
    <source>
        <dbReference type="PROSITE" id="PS01124"/>
    </source>
</evidence>
<keyword evidence="1" id="KW-0805">Transcription regulation</keyword>
<dbReference type="Proteomes" id="UP000774935">
    <property type="component" value="Unassembled WGS sequence"/>
</dbReference>
<dbReference type="InterPro" id="IPR003313">
    <property type="entry name" value="AraC-bd"/>
</dbReference>
<dbReference type="InterPro" id="IPR037923">
    <property type="entry name" value="HTH-like"/>
</dbReference>
<keyword evidence="6" id="KW-1185">Reference proteome</keyword>
<organism evidence="5 6">
    <name type="scientific">Pontibacter populi</name>
    <dbReference type="NCBI Taxonomy" id="890055"/>
    <lineage>
        <taxon>Bacteria</taxon>
        <taxon>Pseudomonadati</taxon>
        <taxon>Bacteroidota</taxon>
        <taxon>Cytophagia</taxon>
        <taxon>Cytophagales</taxon>
        <taxon>Hymenobacteraceae</taxon>
        <taxon>Pontibacter</taxon>
    </lineage>
</organism>
<dbReference type="SUPFAM" id="SSF46689">
    <property type="entry name" value="Homeodomain-like"/>
    <property type="match status" value="1"/>
</dbReference>
<comment type="caution">
    <text evidence="5">The sequence shown here is derived from an EMBL/GenBank/DDBJ whole genome shotgun (WGS) entry which is preliminary data.</text>
</comment>
<dbReference type="RefSeq" id="WP_199111173.1">
    <property type="nucleotide sequence ID" value="NZ_JAHWXQ010000005.1"/>
</dbReference>
<dbReference type="SUPFAM" id="SSF51215">
    <property type="entry name" value="Regulatory protein AraC"/>
    <property type="match status" value="1"/>
</dbReference>
<dbReference type="InterPro" id="IPR020449">
    <property type="entry name" value="Tscrpt_reg_AraC-type_HTH"/>
</dbReference>
<dbReference type="PANTHER" id="PTHR43280">
    <property type="entry name" value="ARAC-FAMILY TRANSCRIPTIONAL REGULATOR"/>
    <property type="match status" value="1"/>
</dbReference>
<evidence type="ECO:0000313" key="6">
    <source>
        <dbReference type="Proteomes" id="UP000774935"/>
    </source>
</evidence>
<dbReference type="Gene3D" id="1.10.10.60">
    <property type="entry name" value="Homeodomain-like"/>
    <property type="match status" value="1"/>
</dbReference>
<reference evidence="5 6" key="1">
    <citation type="submission" date="2021-07" db="EMBL/GenBank/DDBJ databases">
        <authorList>
            <person name="Kim M.K."/>
        </authorList>
    </citation>
    <scope>NUCLEOTIDE SEQUENCE [LARGE SCALE GENOMIC DNA]</scope>
    <source>
        <strain evidence="5 6">HLY7-15</strain>
    </source>
</reference>
<dbReference type="InterPro" id="IPR018060">
    <property type="entry name" value="HTH_AraC"/>
</dbReference>
<evidence type="ECO:0000256" key="2">
    <source>
        <dbReference type="ARBA" id="ARBA00023125"/>
    </source>
</evidence>
<dbReference type="EMBL" id="JAHWXQ010000005">
    <property type="protein sequence ID" value="MBW3366467.1"/>
    <property type="molecule type" value="Genomic_DNA"/>
</dbReference>
<sequence>MNPTDNFPVLGIQEFQPDLQQQNELQFHLIQGKQHIEKPHKHDFFMLLLFEKGSGTHTIDFKQYEVGDHQLHLLFPGQAHSWTLGENTLAYQLMIDRPVLDMFSSSLELTFVLYQWQPVLDLSHETFSKLQYEFQAIQAELSITPIHWDIVNLRNRLIAQLVSREAESRHDYLKVFRAVPALMRYHQLVDEHFKVKKTVAFYADQLHISSNYLNILCKRHLQVPALFLVHNRIILEAKRLLHASEMPVKEIAFDLGFSDLAHFSNFFKRKTGASPRFFREQL</sequence>